<feature type="region of interest" description="Disordered" evidence="9">
    <location>
        <begin position="68"/>
        <end position="101"/>
    </location>
</feature>
<dbReference type="KEGG" id="cvn:111116460"/>
<dbReference type="InterPro" id="IPR036397">
    <property type="entry name" value="RNaseH_sf"/>
</dbReference>
<accession>A0A8B8C7S4</accession>
<keyword evidence="5" id="KW-0235">DNA replication</keyword>
<dbReference type="RefSeq" id="XP_022311164.1">
    <property type="nucleotide sequence ID" value="XM_022455456.1"/>
</dbReference>
<dbReference type="SUPFAM" id="SSF56672">
    <property type="entry name" value="DNA/RNA polymerases"/>
    <property type="match status" value="1"/>
</dbReference>
<keyword evidence="4" id="KW-0548">Nucleotidyltransferase</keyword>
<reference evidence="12" key="1">
    <citation type="submission" date="2025-08" db="UniProtKB">
        <authorList>
            <consortium name="RefSeq"/>
        </authorList>
    </citation>
    <scope>IDENTIFICATION</scope>
    <source>
        <tissue evidence="12">Whole sample</tissue>
    </source>
</reference>
<evidence type="ECO:0000256" key="8">
    <source>
        <dbReference type="ARBA" id="ARBA00049244"/>
    </source>
</evidence>
<dbReference type="PANTHER" id="PTHR33568:SF3">
    <property type="entry name" value="DNA-DIRECTED DNA POLYMERASE"/>
    <property type="match status" value="1"/>
</dbReference>
<dbReference type="GO" id="GO:0006260">
    <property type="term" value="P:DNA replication"/>
    <property type="evidence" value="ECO:0007669"/>
    <property type="project" value="UniProtKB-KW"/>
</dbReference>
<dbReference type="GO" id="GO:0003887">
    <property type="term" value="F:DNA-directed DNA polymerase activity"/>
    <property type="evidence" value="ECO:0007669"/>
    <property type="project" value="UniProtKB-KW"/>
</dbReference>
<dbReference type="PANTHER" id="PTHR33568">
    <property type="entry name" value="DNA POLYMERASE"/>
    <property type="match status" value="1"/>
</dbReference>
<keyword evidence="7" id="KW-0238">DNA-binding</keyword>
<dbReference type="InterPro" id="IPR043502">
    <property type="entry name" value="DNA/RNA_pol_sf"/>
</dbReference>
<dbReference type="GO" id="GO:0003677">
    <property type="term" value="F:DNA binding"/>
    <property type="evidence" value="ECO:0007669"/>
    <property type="project" value="UniProtKB-KW"/>
</dbReference>
<keyword evidence="3" id="KW-0808">Transferase</keyword>
<evidence type="ECO:0000256" key="3">
    <source>
        <dbReference type="ARBA" id="ARBA00022679"/>
    </source>
</evidence>
<dbReference type="GeneID" id="111116460"/>
<evidence type="ECO:0000259" key="10">
    <source>
        <dbReference type="Pfam" id="PF03175"/>
    </source>
</evidence>
<name>A0A8B8C7S4_CRAVI</name>
<comment type="similarity">
    <text evidence="1">Belongs to the DNA polymerase type-B family.</text>
</comment>
<evidence type="ECO:0000256" key="4">
    <source>
        <dbReference type="ARBA" id="ARBA00022695"/>
    </source>
</evidence>
<dbReference type="GO" id="GO:0000166">
    <property type="term" value="F:nucleotide binding"/>
    <property type="evidence" value="ECO:0007669"/>
    <property type="project" value="InterPro"/>
</dbReference>
<dbReference type="InterPro" id="IPR012337">
    <property type="entry name" value="RNaseH-like_sf"/>
</dbReference>
<dbReference type="Gene3D" id="3.30.420.10">
    <property type="entry name" value="Ribonuclease H-like superfamily/Ribonuclease H"/>
    <property type="match status" value="1"/>
</dbReference>
<dbReference type="Proteomes" id="UP000694844">
    <property type="component" value="Chromosome 10"/>
</dbReference>
<evidence type="ECO:0000256" key="1">
    <source>
        <dbReference type="ARBA" id="ARBA00005755"/>
    </source>
</evidence>
<dbReference type="Pfam" id="PF03175">
    <property type="entry name" value="DNA_pol_B_2"/>
    <property type="match status" value="2"/>
</dbReference>
<evidence type="ECO:0000313" key="11">
    <source>
        <dbReference type="Proteomes" id="UP000694844"/>
    </source>
</evidence>
<dbReference type="EC" id="2.7.7.7" evidence="2"/>
<evidence type="ECO:0000256" key="9">
    <source>
        <dbReference type="SAM" id="MobiDB-lite"/>
    </source>
</evidence>
<evidence type="ECO:0000313" key="12">
    <source>
        <dbReference type="RefSeq" id="XP_022311164.1"/>
    </source>
</evidence>
<organism evidence="11 12">
    <name type="scientific">Crassostrea virginica</name>
    <name type="common">Eastern oyster</name>
    <dbReference type="NCBI Taxonomy" id="6565"/>
    <lineage>
        <taxon>Eukaryota</taxon>
        <taxon>Metazoa</taxon>
        <taxon>Spiralia</taxon>
        <taxon>Lophotrochozoa</taxon>
        <taxon>Mollusca</taxon>
        <taxon>Bivalvia</taxon>
        <taxon>Autobranchia</taxon>
        <taxon>Pteriomorphia</taxon>
        <taxon>Ostreida</taxon>
        <taxon>Ostreoidea</taxon>
        <taxon>Ostreidae</taxon>
        <taxon>Crassostrea</taxon>
    </lineage>
</organism>
<dbReference type="Gene3D" id="1.10.287.690">
    <property type="entry name" value="Helix hairpin bin"/>
    <property type="match status" value="1"/>
</dbReference>
<gene>
    <name evidence="12" type="primary">LOC111116460</name>
</gene>
<protein>
    <recommendedName>
        <fullName evidence="2">DNA-directed DNA polymerase</fullName>
        <ecNumber evidence="2">2.7.7.7</ecNumber>
    </recommendedName>
</protein>
<feature type="domain" description="DNA-directed DNA polymerase family B mitochondria/virus" evidence="10">
    <location>
        <begin position="955"/>
        <end position="1130"/>
    </location>
</feature>
<evidence type="ECO:0000256" key="6">
    <source>
        <dbReference type="ARBA" id="ARBA00022932"/>
    </source>
</evidence>
<evidence type="ECO:0000256" key="5">
    <source>
        <dbReference type="ARBA" id="ARBA00022705"/>
    </source>
</evidence>
<dbReference type="InterPro" id="IPR004868">
    <property type="entry name" value="DNA-dir_DNA_pol_B_mt/vir"/>
</dbReference>
<keyword evidence="6" id="KW-0239">DNA-directed DNA polymerase</keyword>
<dbReference type="SUPFAM" id="SSF53098">
    <property type="entry name" value="Ribonuclease H-like"/>
    <property type="match status" value="1"/>
</dbReference>
<dbReference type="Gene3D" id="3.90.1600.10">
    <property type="entry name" value="Palm domain of DNA polymerase"/>
    <property type="match status" value="1"/>
</dbReference>
<comment type="catalytic activity">
    <reaction evidence="8">
        <text>DNA(n) + a 2'-deoxyribonucleoside 5'-triphosphate = DNA(n+1) + diphosphate</text>
        <dbReference type="Rhea" id="RHEA:22508"/>
        <dbReference type="Rhea" id="RHEA-COMP:17339"/>
        <dbReference type="Rhea" id="RHEA-COMP:17340"/>
        <dbReference type="ChEBI" id="CHEBI:33019"/>
        <dbReference type="ChEBI" id="CHEBI:61560"/>
        <dbReference type="ChEBI" id="CHEBI:173112"/>
        <dbReference type="EC" id="2.7.7.7"/>
    </reaction>
</comment>
<dbReference type="InterPro" id="IPR023211">
    <property type="entry name" value="DNA_pol_palm_dom_sf"/>
</dbReference>
<dbReference type="OrthoDB" id="6119242at2759"/>
<evidence type="ECO:0000256" key="7">
    <source>
        <dbReference type="ARBA" id="ARBA00023125"/>
    </source>
</evidence>
<keyword evidence="11" id="KW-1185">Reference proteome</keyword>
<evidence type="ECO:0000256" key="2">
    <source>
        <dbReference type="ARBA" id="ARBA00012417"/>
    </source>
</evidence>
<dbReference type="Gene3D" id="3.40.960.10">
    <property type="entry name" value="VSR Endonuclease"/>
    <property type="match status" value="1"/>
</dbReference>
<proteinExistence type="inferred from homology"/>
<feature type="domain" description="DNA-directed DNA polymerase family B mitochondria/virus" evidence="10">
    <location>
        <begin position="549"/>
        <end position="772"/>
    </location>
</feature>
<sequence length="1334" mass="152740">MSDGSLLKEILDSLTDPDTIQLFALANGLVGDAEIENRLRELQQEKELEWETHIDDLWQEVLSAMESPAKKPRLSIDDDQPSTSGQSGGGEGSDSGDPLEKPYYIWKRDTRTFKKNFARDTTFKVKFNEQWRGDKLIDIQNKLHNMFDDLLSQARGHDADLGRVVLGHPSLNNPIVVPLQSWEKLNADVVMGEITKVLNSNESLPIDENLLVTVGSIDIPKGGTKLPVTSLFGPKNSVERKKSLFHVQNDNNLCMAISIGLCFLKTCKKVDAETWVRLVGDEPGTMLDHIIKHRVVSQTYYNILKTARKKMQTELAISLCERAGVPTDRYLGLNDIEPFETLLDVSINVVSSRVGNKFVRVTEDREKSRIYLYHVDSENEKHWHGIAKIQGFFKAAYFCHTCLKPYKNKSKHSCATSCETRQDDIFHCEQGYNPSRVRCRHCVKEERQCKNCRLCQNCRDSSCGLQQHKVNFAVLQTACHVCQDEELTEGATCANCGSRCGRCSQMRQGEFLFSPCPDSCGKRELVFSGDDAAEQFCSYVTRKQCNDSILIAHNAKSFDLYPVLEVLIDRHSIRPSKIIYNGSKIMYMHIANKLNLTFMDSLNFLPMKLAKIPEAFGLQELCKGYFPHLFNTKNHQNYVGPYPGLEFYGYEYMSVGERKKLAEWHTRKTGDTFDFKQEMLQYCRSDVDILRRGCLEFRKLMIDVTSLKENNIPANKTTKNSSSWGVDPFDFVTIASVCMGIFKTLFLKGKRTIEITKDNLTNEYDIHYLGGLEGVIIDGSWTSLGDLKIDENAQIGKCHFKSPIAVVPSQGYTRRDNYSKISIQWLEWLMEKSRQKGDPMVISHALNGGEYQIPGTNYRCDGFVKSPHGKGTIYEFYGCVFHGCPFCYPHDRNTTKHPSTNQTIQELFELTKKRERELKDLGYSLVIIWEHQFRYQLDKNTALQQFVSTLDLQDRLDPRDSFFGGRTNAVKLHYKAMEGETIQYYDFTSLYPWTNKYCRYPVGHPVIITDDFQDISQYFGLAKIKILPPRKLYHPVLPYSSNGKLKFPLCRTCADSENQSECICSEEERAITGTWCTPEIQMATSKGYRILKVYEVFHFAESSKYDVGSCEGGLFAQYVNMFLKIKQEASGFPVGCDTEEAKRKYIQEYKTKEGIHLDYDKIQKNPGLRCLAKLCLNSFWGKFGQRLGMQQSTFMHESEADRFFQMLSDPTKVPHNFHIVSRDILHLEWSNNPLFTAFDNKTNIFLASFTTMWARLKLYSVLDTLKENVLYFDTDSVIFKTQKNDDLSYLPIGNYLGELTNEISAQDGYIVEFVSGGPKNYAYRTLSGKEEYLT</sequence>